<dbReference type="RefSeq" id="WP_116709400.1">
    <property type="nucleotide sequence ID" value="NZ_QEKW01000009.1"/>
</dbReference>
<name>A0A2U1F7I8_9PSEU</name>
<dbReference type="Gene3D" id="3.40.1620.10">
    <property type="entry name" value="YefM-like domain"/>
    <property type="match status" value="1"/>
</dbReference>
<dbReference type="InterPro" id="IPR006442">
    <property type="entry name" value="Antitoxin_Phd/YefM"/>
</dbReference>
<accession>A0A2U1F7I8</accession>
<evidence type="ECO:0000313" key="3">
    <source>
        <dbReference type="EMBL" id="PVZ08155.1"/>
    </source>
</evidence>
<dbReference type="Pfam" id="PF02604">
    <property type="entry name" value="PhdYeFM_antitox"/>
    <property type="match status" value="1"/>
</dbReference>
<organism evidence="3 4">
    <name type="scientific">Actinomycetospora cinnamomea</name>
    <dbReference type="NCBI Taxonomy" id="663609"/>
    <lineage>
        <taxon>Bacteria</taxon>
        <taxon>Bacillati</taxon>
        <taxon>Actinomycetota</taxon>
        <taxon>Actinomycetes</taxon>
        <taxon>Pseudonocardiales</taxon>
        <taxon>Pseudonocardiaceae</taxon>
        <taxon>Actinomycetospora</taxon>
    </lineage>
</organism>
<dbReference type="NCBIfam" id="TIGR01552">
    <property type="entry name" value="phd_fam"/>
    <property type="match status" value="1"/>
</dbReference>
<protein>
    <recommendedName>
        <fullName evidence="2">Antitoxin</fullName>
    </recommendedName>
</protein>
<dbReference type="PANTHER" id="PTHR35377:SF5">
    <property type="entry name" value="ANTITOXIN VAPB46"/>
    <property type="match status" value="1"/>
</dbReference>
<comment type="caution">
    <text evidence="3">The sequence shown here is derived from an EMBL/GenBank/DDBJ whole genome shotgun (WGS) entry which is preliminary data.</text>
</comment>
<dbReference type="AlphaFoldDB" id="A0A2U1F7I8"/>
<evidence type="ECO:0000256" key="1">
    <source>
        <dbReference type="ARBA" id="ARBA00009981"/>
    </source>
</evidence>
<sequence>MEQVGLRELRQNASELVRRVEAGERIEVTVSGRPSALLVPTESHRWRVWQDVADVFAGAGDPDWESDRALIDQEMQDPWAAR</sequence>
<comment type="similarity">
    <text evidence="1 2">Belongs to the phD/YefM antitoxin family.</text>
</comment>
<reference evidence="3 4" key="1">
    <citation type="submission" date="2018-04" db="EMBL/GenBank/DDBJ databases">
        <title>Genomic Encyclopedia of Type Strains, Phase IV (KMG-IV): sequencing the most valuable type-strain genomes for metagenomic binning, comparative biology and taxonomic classification.</title>
        <authorList>
            <person name="Goeker M."/>
        </authorList>
    </citation>
    <scope>NUCLEOTIDE SEQUENCE [LARGE SCALE GENOMIC DNA]</scope>
    <source>
        <strain evidence="3 4">DSM 45771</strain>
    </source>
</reference>
<dbReference type="OrthoDB" id="557859at2"/>
<evidence type="ECO:0000256" key="2">
    <source>
        <dbReference type="RuleBase" id="RU362080"/>
    </source>
</evidence>
<gene>
    <name evidence="3" type="ORF">C8D89_10938</name>
</gene>
<proteinExistence type="inferred from homology"/>
<dbReference type="InterPro" id="IPR051416">
    <property type="entry name" value="phD-YefM_TA_antitoxins"/>
</dbReference>
<dbReference type="GO" id="GO:0097351">
    <property type="term" value="F:toxin sequestering activity"/>
    <property type="evidence" value="ECO:0007669"/>
    <property type="project" value="TreeGrafter"/>
</dbReference>
<dbReference type="InterPro" id="IPR036165">
    <property type="entry name" value="YefM-like_sf"/>
</dbReference>
<comment type="function">
    <text evidence="2">Antitoxin component of a type II toxin-antitoxin (TA) system.</text>
</comment>
<dbReference type="SUPFAM" id="SSF143120">
    <property type="entry name" value="YefM-like"/>
    <property type="match status" value="1"/>
</dbReference>
<dbReference type="PANTHER" id="PTHR35377">
    <property type="entry name" value="ANTITOXIN VAPB49-RELATED-RELATED"/>
    <property type="match status" value="1"/>
</dbReference>
<keyword evidence="4" id="KW-1185">Reference proteome</keyword>
<dbReference type="Proteomes" id="UP000245639">
    <property type="component" value="Unassembled WGS sequence"/>
</dbReference>
<dbReference type="EMBL" id="QEKW01000009">
    <property type="protein sequence ID" value="PVZ08155.1"/>
    <property type="molecule type" value="Genomic_DNA"/>
</dbReference>
<evidence type="ECO:0000313" key="4">
    <source>
        <dbReference type="Proteomes" id="UP000245639"/>
    </source>
</evidence>